<dbReference type="InterPro" id="IPR014509">
    <property type="entry name" value="YjdF-like"/>
</dbReference>
<evidence type="ECO:0008006" key="3">
    <source>
        <dbReference type="Google" id="ProtNLM"/>
    </source>
</evidence>
<name>A0A7J3T8V0_9ARCH</name>
<feature type="transmembrane region" description="Helical" evidence="1">
    <location>
        <begin position="165"/>
        <end position="186"/>
    </location>
</feature>
<dbReference type="EMBL" id="DRTM01000034">
    <property type="protein sequence ID" value="HHE75582.1"/>
    <property type="molecule type" value="Genomic_DNA"/>
</dbReference>
<sequence length="208" mass="24098">MNINMKFYGHIISYFLKFSLFALFFWSIHRREYIWALGCLLSLIVCFLPTLLKRRWKIHLPIELELLIVLALFLHSGGGALDAYHNIPWWDHITHFLSTAVVSLLAFIVMAIIDAYSPEIKFNMPLLIFFIIIFSLAMGVIWEFFEFTSDLLFGTHNQLNNTDTMLDLFFDFLGGIIVAIPGAFYLKHTTPERFGLEMGEEIGLHSKN</sequence>
<dbReference type="AlphaFoldDB" id="A0A7J3T8V0"/>
<feature type="transmembrane region" description="Helical" evidence="1">
    <location>
        <begin position="93"/>
        <end position="113"/>
    </location>
</feature>
<feature type="transmembrane region" description="Helical" evidence="1">
    <location>
        <begin position="125"/>
        <end position="145"/>
    </location>
</feature>
<evidence type="ECO:0000313" key="2">
    <source>
        <dbReference type="EMBL" id="HHE75582.1"/>
    </source>
</evidence>
<gene>
    <name evidence="2" type="ORF">ENL31_00455</name>
</gene>
<dbReference type="Proteomes" id="UP000886130">
    <property type="component" value="Unassembled WGS sequence"/>
</dbReference>
<feature type="transmembrane region" description="Helical" evidence="1">
    <location>
        <begin position="64"/>
        <end position="81"/>
    </location>
</feature>
<feature type="transmembrane region" description="Helical" evidence="1">
    <location>
        <begin position="33"/>
        <end position="52"/>
    </location>
</feature>
<protein>
    <recommendedName>
        <fullName evidence="3">DUF2238 domain-containing protein</fullName>
    </recommendedName>
</protein>
<organism evidence="2">
    <name type="scientific">Candidatus Aciduliprofundum boonei</name>
    <dbReference type="NCBI Taxonomy" id="379547"/>
    <lineage>
        <taxon>Archaea</taxon>
        <taxon>Methanobacteriati</taxon>
        <taxon>Thermoplasmatota</taxon>
        <taxon>DHVE2 group</taxon>
        <taxon>Candidatus Aciduliprofundum</taxon>
    </lineage>
</organism>
<feature type="transmembrane region" description="Helical" evidence="1">
    <location>
        <begin position="7"/>
        <end position="27"/>
    </location>
</feature>
<reference evidence="2" key="1">
    <citation type="journal article" date="2020" name="mSystems">
        <title>Genome- and Community-Level Interaction Insights into Carbon Utilization and Element Cycling Functions of Hydrothermarchaeota in Hydrothermal Sediment.</title>
        <authorList>
            <person name="Zhou Z."/>
            <person name="Liu Y."/>
            <person name="Xu W."/>
            <person name="Pan J."/>
            <person name="Luo Z.H."/>
            <person name="Li M."/>
        </authorList>
    </citation>
    <scope>NUCLEOTIDE SEQUENCE [LARGE SCALE GENOMIC DNA]</scope>
    <source>
        <strain evidence="2">HyVt-85</strain>
    </source>
</reference>
<accession>A0A7J3T8V0</accession>
<keyword evidence="1" id="KW-1133">Transmembrane helix</keyword>
<comment type="caution">
    <text evidence="2">The sequence shown here is derived from an EMBL/GenBank/DDBJ whole genome shotgun (WGS) entry which is preliminary data.</text>
</comment>
<keyword evidence="1" id="KW-0472">Membrane</keyword>
<dbReference type="Pfam" id="PF09997">
    <property type="entry name" value="DUF2238"/>
    <property type="match status" value="1"/>
</dbReference>
<keyword evidence="1" id="KW-0812">Transmembrane</keyword>
<evidence type="ECO:0000256" key="1">
    <source>
        <dbReference type="SAM" id="Phobius"/>
    </source>
</evidence>
<proteinExistence type="predicted"/>